<reference evidence="2 3" key="1">
    <citation type="journal article" date="2017" name="Mycologia">
        <title>Bifiguratus adelaidae, gen. et sp. nov., a new member of Mucoromycotina in endophytic and soil-dwelling habitats.</title>
        <authorList>
            <person name="Torres-Cruz T.J."/>
            <person name="Billingsley Tobias T.L."/>
            <person name="Almatruk M."/>
            <person name="Hesse C."/>
            <person name="Kuske C.R."/>
            <person name="Desiro A."/>
            <person name="Benucci G.M."/>
            <person name="Bonito G."/>
            <person name="Stajich J.E."/>
            <person name="Dunlap C."/>
            <person name="Arnold A.E."/>
            <person name="Porras-Alfaro A."/>
        </authorList>
    </citation>
    <scope>NUCLEOTIDE SEQUENCE [LARGE SCALE GENOMIC DNA]</scope>
    <source>
        <strain evidence="2 3">AZ0501</strain>
    </source>
</reference>
<comment type="caution">
    <text evidence="2">The sequence shown here is derived from an EMBL/GenBank/DDBJ whole genome shotgun (WGS) entry which is preliminary data.</text>
</comment>
<dbReference type="OrthoDB" id="2406206at2759"/>
<accession>A0A261XXX1</accession>
<proteinExistence type="predicted"/>
<evidence type="ECO:0000256" key="1">
    <source>
        <dbReference type="SAM" id="MobiDB-lite"/>
    </source>
</evidence>
<feature type="compositionally biased region" description="Basic and acidic residues" evidence="1">
    <location>
        <begin position="1"/>
        <end position="12"/>
    </location>
</feature>
<sequence length="191" mass="21458">MSEDPWQVRDDSNETETTEPARNVDRGAAVPRWQLRTLREDQDRESHLNKLASRLHKLKKSGTRDTSPSPRHELSEDEMSTHSYDPDESDEGLYLLWDSKRRSRYNTERVLRPLASGLEDASDVSDAPSNDRAHPAITHNAVLSDSSSVASADATTEALRDAIKHKKSASQYTPSYFSTLFSCCCCVDSDD</sequence>
<feature type="compositionally biased region" description="Basic and acidic residues" evidence="1">
    <location>
        <begin position="37"/>
        <end position="48"/>
    </location>
</feature>
<feature type="region of interest" description="Disordered" evidence="1">
    <location>
        <begin position="1"/>
        <end position="90"/>
    </location>
</feature>
<evidence type="ECO:0000313" key="2">
    <source>
        <dbReference type="EMBL" id="OZJ03181.1"/>
    </source>
</evidence>
<organism evidence="2 3">
    <name type="scientific">Bifiguratus adelaidae</name>
    <dbReference type="NCBI Taxonomy" id="1938954"/>
    <lineage>
        <taxon>Eukaryota</taxon>
        <taxon>Fungi</taxon>
        <taxon>Fungi incertae sedis</taxon>
        <taxon>Mucoromycota</taxon>
        <taxon>Mucoromycotina</taxon>
        <taxon>Endogonomycetes</taxon>
        <taxon>Endogonales</taxon>
        <taxon>Endogonales incertae sedis</taxon>
        <taxon>Bifiguratus</taxon>
    </lineage>
</organism>
<dbReference type="Proteomes" id="UP000242875">
    <property type="component" value="Unassembled WGS sequence"/>
</dbReference>
<evidence type="ECO:0000313" key="3">
    <source>
        <dbReference type="Proteomes" id="UP000242875"/>
    </source>
</evidence>
<gene>
    <name evidence="2" type="ORF">BZG36_03324</name>
</gene>
<name>A0A261XXX1_9FUNG</name>
<protein>
    <submittedName>
        <fullName evidence="2">Uncharacterized protein</fullName>
    </submittedName>
</protein>
<dbReference type="AlphaFoldDB" id="A0A261XXX1"/>
<dbReference type="EMBL" id="MVBO01000099">
    <property type="protein sequence ID" value="OZJ03181.1"/>
    <property type="molecule type" value="Genomic_DNA"/>
</dbReference>
<keyword evidence="3" id="KW-1185">Reference proteome</keyword>